<gene>
    <name evidence="5" type="ORF">LK03_16670</name>
</gene>
<dbReference type="PANTHER" id="PTHR35936">
    <property type="entry name" value="MEMBRANE-BOUND LYTIC MUREIN TRANSGLYCOSYLASE F"/>
    <property type="match status" value="1"/>
</dbReference>
<sequence length="270" mass="30262">MVKRRASLCLLLPLLLGLLPARAADDCQHLRATGNPEYPPYLWRDPNHPGRLIGANAELLDYLAGQLGIEVTVIDAGPWSRAQEEVRLGRVDWLAGYFRTDAREQQMDFIAPAFLTTDSVVWVRSDGAFAYTGWDDLQGRIGGTLVNNSHGQRFDEYASAHLQLEAVPGASQAFEKLLHKRNDYLLYERHPGAALTQALGIDEQLSVLEPPVSSEPLYLALSKRSLCNSAALRERLATLMQALVNSPLAERLVQRNLERWKRQQRLGLDR</sequence>
<evidence type="ECO:0000313" key="5">
    <source>
        <dbReference type="EMBL" id="AIR90801.1"/>
    </source>
</evidence>
<name>A0A089WQF3_9PSED</name>
<dbReference type="Proteomes" id="UP000029493">
    <property type="component" value="Chromosome"/>
</dbReference>
<dbReference type="InterPro" id="IPR001638">
    <property type="entry name" value="Solute-binding_3/MltF_N"/>
</dbReference>
<dbReference type="PANTHER" id="PTHR35936:SF6">
    <property type="entry name" value="AMINO ACID ABC TRANSPORTER SUBSTRATE-BINDING PAAT FAMILY PROTEIN"/>
    <property type="match status" value="1"/>
</dbReference>
<dbReference type="EMBL" id="CP009455">
    <property type="protein sequence ID" value="AIR90801.1"/>
    <property type="molecule type" value="Genomic_DNA"/>
</dbReference>
<dbReference type="Gene3D" id="3.40.190.10">
    <property type="entry name" value="Periplasmic binding protein-like II"/>
    <property type="match status" value="2"/>
</dbReference>
<proteinExistence type="inferred from homology"/>
<dbReference type="Pfam" id="PF00497">
    <property type="entry name" value="SBP_bac_3"/>
    <property type="match status" value="1"/>
</dbReference>
<evidence type="ECO:0000313" key="6">
    <source>
        <dbReference type="Proteomes" id="UP000029493"/>
    </source>
</evidence>
<feature type="domain" description="Solute-binding protein family 3/N-terminal" evidence="4">
    <location>
        <begin position="29"/>
        <end position="259"/>
    </location>
</feature>
<evidence type="ECO:0000256" key="2">
    <source>
        <dbReference type="ARBA" id="ARBA00022729"/>
    </source>
</evidence>
<keyword evidence="6" id="KW-1185">Reference proteome</keyword>
<dbReference type="OrthoDB" id="7677520at2"/>
<protein>
    <submittedName>
        <fullName evidence="5">Amino acid ABC transporter substrate-binding protein</fullName>
    </submittedName>
</protein>
<organism evidence="5 6">
    <name type="scientific">Pseudomonas cremoricolorata</name>
    <dbReference type="NCBI Taxonomy" id="157783"/>
    <lineage>
        <taxon>Bacteria</taxon>
        <taxon>Pseudomonadati</taxon>
        <taxon>Pseudomonadota</taxon>
        <taxon>Gammaproteobacteria</taxon>
        <taxon>Pseudomonadales</taxon>
        <taxon>Pseudomonadaceae</taxon>
        <taxon>Pseudomonas</taxon>
    </lineage>
</organism>
<dbReference type="KEGG" id="psw:LK03_16670"/>
<keyword evidence="2 3" id="KW-0732">Signal</keyword>
<reference evidence="5 6" key="1">
    <citation type="submission" date="2014-09" db="EMBL/GenBank/DDBJ databases">
        <authorList>
            <person name="Chan K.-G."/>
        </authorList>
    </citation>
    <scope>NUCLEOTIDE SEQUENCE [LARGE SCALE GENOMIC DNA]</scope>
    <source>
        <strain evidence="5 6">ND07</strain>
    </source>
</reference>
<evidence type="ECO:0000259" key="4">
    <source>
        <dbReference type="SMART" id="SM00062"/>
    </source>
</evidence>
<evidence type="ECO:0000256" key="3">
    <source>
        <dbReference type="SAM" id="SignalP"/>
    </source>
</evidence>
<dbReference type="SMART" id="SM00062">
    <property type="entry name" value="PBPb"/>
    <property type="match status" value="1"/>
</dbReference>
<evidence type="ECO:0000256" key="1">
    <source>
        <dbReference type="ARBA" id="ARBA00010333"/>
    </source>
</evidence>
<feature type="signal peptide" evidence="3">
    <location>
        <begin position="1"/>
        <end position="23"/>
    </location>
</feature>
<dbReference type="eggNOG" id="COG0834">
    <property type="taxonomic scope" value="Bacteria"/>
</dbReference>
<dbReference type="AlphaFoldDB" id="A0A089WQF3"/>
<comment type="similarity">
    <text evidence="1">Belongs to the bacterial solute-binding protein 3 family.</text>
</comment>
<dbReference type="STRING" id="157783.LK03_16670"/>
<feature type="chain" id="PRO_5001851118" evidence="3">
    <location>
        <begin position="24"/>
        <end position="270"/>
    </location>
</feature>
<dbReference type="SUPFAM" id="SSF53850">
    <property type="entry name" value="Periplasmic binding protein-like II"/>
    <property type="match status" value="1"/>
</dbReference>
<dbReference type="RefSeq" id="WP_038413437.1">
    <property type="nucleotide sequence ID" value="NZ_CP009455.1"/>
</dbReference>
<accession>A0A089WQF3</accession>